<dbReference type="EMBL" id="AFHG01000029">
    <property type="protein sequence ID" value="EGK73348.1"/>
    <property type="molecule type" value="Genomic_DNA"/>
</dbReference>
<reference evidence="1 2" key="1">
    <citation type="journal article" date="2011" name="J. Bacteriol.">
        <title>Genome sequence of Methyloversatilis universalis FAM5T, a methylotrophic representative of the order Rhodocyclales.</title>
        <authorList>
            <person name="Kittichotirat W."/>
            <person name="Good N.M."/>
            <person name="Hall R."/>
            <person name="Bringel F."/>
            <person name="Lajus A."/>
            <person name="Medigue C."/>
            <person name="Smalley N.E."/>
            <person name="Beck D."/>
            <person name="Bumgarner R."/>
            <person name="Vuilleumier S."/>
            <person name="Kalyuzhnaya M.G."/>
        </authorList>
    </citation>
    <scope>NUCLEOTIDE SEQUENCE [LARGE SCALE GENOMIC DNA]</scope>
    <source>
        <strain evidence="2">ATCC BAA-1314 / JCM 13912 / FAM5</strain>
    </source>
</reference>
<dbReference type="AlphaFoldDB" id="F5R890"/>
<gene>
    <name evidence="1" type="ORF">METUNv1_00526</name>
</gene>
<comment type="caution">
    <text evidence="1">The sequence shown here is derived from an EMBL/GenBank/DDBJ whole genome shotgun (WGS) entry which is preliminary data.</text>
</comment>
<accession>F5R890</accession>
<sequence length="55" mass="6059">MTRPEWYDTPAMLLASAEVESARAHLETAVRDSAPRVDACLASANQSDSPMRREP</sequence>
<organism evidence="1 2">
    <name type="scientific">Methyloversatilis universalis (strain ATCC BAA-1314 / DSM 25237 / JCM 13912 / CCUG 52030 / FAM5)</name>
    <dbReference type="NCBI Taxonomy" id="1000565"/>
    <lineage>
        <taxon>Bacteria</taxon>
        <taxon>Pseudomonadati</taxon>
        <taxon>Pseudomonadota</taxon>
        <taxon>Betaproteobacteria</taxon>
        <taxon>Nitrosomonadales</taxon>
        <taxon>Sterolibacteriaceae</taxon>
        <taxon>Methyloversatilis</taxon>
    </lineage>
</organism>
<protein>
    <submittedName>
        <fullName evidence="1">Uncharacterized protein</fullName>
    </submittedName>
</protein>
<keyword evidence="2" id="KW-1185">Reference proteome</keyword>
<name>F5R890_METUF</name>
<proteinExistence type="predicted"/>
<dbReference type="Proteomes" id="UP000005019">
    <property type="component" value="Unassembled WGS sequence"/>
</dbReference>
<evidence type="ECO:0000313" key="2">
    <source>
        <dbReference type="Proteomes" id="UP000005019"/>
    </source>
</evidence>
<evidence type="ECO:0000313" key="1">
    <source>
        <dbReference type="EMBL" id="EGK73348.1"/>
    </source>
</evidence>